<feature type="compositionally biased region" description="Low complexity" evidence="1">
    <location>
        <begin position="576"/>
        <end position="587"/>
    </location>
</feature>
<feature type="compositionally biased region" description="Polar residues" evidence="1">
    <location>
        <begin position="441"/>
        <end position="451"/>
    </location>
</feature>
<feature type="compositionally biased region" description="Basic and acidic residues" evidence="1">
    <location>
        <begin position="490"/>
        <end position="499"/>
    </location>
</feature>
<reference evidence="2 3" key="1">
    <citation type="submission" date="2015-07" db="EMBL/GenBank/DDBJ databases">
        <title>Comparative genomics of the Sigatoka disease complex on banana suggests a link between parallel evolutionary changes in Pseudocercospora fijiensis and Pseudocercospora eumusae and increased virulence on the banana host.</title>
        <authorList>
            <person name="Chang T.-C."/>
            <person name="Salvucci A."/>
            <person name="Crous P.W."/>
            <person name="Stergiopoulos I."/>
        </authorList>
    </citation>
    <scope>NUCLEOTIDE SEQUENCE [LARGE SCALE GENOMIC DNA]</scope>
    <source>
        <strain evidence="2 3">CBS 114824</strain>
    </source>
</reference>
<protein>
    <submittedName>
        <fullName evidence="2">Uncharacterized protein</fullName>
    </submittedName>
</protein>
<feature type="region of interest" description="Disordered" evidence="1">
    <location>
        <begin position="158"/>
        <end position="240"/>
    </location>
</feature>
<feature type="region of interest" description="Disordered" evidence="1">
    <location>
        <begin position="84"/>
        <end position="124"/>
    </location>
</feature>
<evidence type="ECO:0000256" key="1">
    <source>
        <dbReference type="SAM" id="MobiDB-lite"/>
    </source>
</evidence>
<name>A0A139HLU3_9PEZI</name>
<dbReference type="EMBL" id="LFZN01000031">
    <property type="protein sequence ID" value="KXT03347.1"/>
    <property type="molecule type" value="Genomic_DNA"/>
</dbReference>
<feature type="region of interest" description="Disordered" evidence="1">
    <location>
        <begin position="576"/>
        <end position="602"/>
    </location>
</feature>
<feature type="compositionally biased region" description="Basic and acidic residues" evidence="1">
    <location>
        <begin position="366"/>
        <end position="380"/>
    </location>
</feature>
<organism evidence="2 3">
    <name type="scientific">Pseudocercospora eumusae</name>
    <dbReference type="NCBI Taxonomy" id="321146"/>
    <lineage>
        <taxon>Eukaryota</taxon>
        <taxon>Fungi</taxon>
        <taxon>Dikarya</taxon>
        <taxon>Ascomycota</taxon>
        <taxon>Pezizomycotina</taxon>
        <taxon>Dothideomycetes</taxon>
        <taxon>Dothideomycetidae</taxon>
        <taxon>Mycosphaerellales</taxon>
        <taxon>Mycosphaerellaceae</taxon>
        <taxon>Pseudocercospora</taxon>
    </lineage>
</organism>
<evidence type="ECO:0000313" key="2">
    <source>
        <dbReference type="EMBL" id="KXT03347.1"/>
    </source>
</evidence>
<feature type="region of interest" description="Disordered" evidence="1">
    <location>
        <begin position="12"/>
        <end position="53"/>
    </location>
</feature>
<feature type="compositionally biased region" description="Polar residues" evidence="1">
    <location>
        <begin position="340"/>
        <end position="350"/>
    </location>
</feature>
<dbReference type="Proteomes" id="UP000070133">
    <property type="component" value="Unassembled WGS sequence"/>
</dbReference>
<feature type="compositionally biased region" description="Low complexity" evidence="1">
    <location>
        <begin position="99"/>
        <end position="120"/>
    </location>
</feature>
<feature type="compositionally biased region" description="Basic residues" evidence="1">
    <location>
        <begin position="206"/>
        <end position="215"/>
    </location>
</feature>
<feature type="compositionally biased region" description="Polar residues" evidence="1">
    <location>
        <begin position="322"/>
        <end position="332"/>
    </location>
</feature>
<feature type="compositionally biased region" description="Polar residues" evidence="1">
    <location>
        <begin position="291"/>
        <end position="301"/>
    </location>
</feature>
<accession>A0A139HLU3</accession>
<dbReference type="AlphaFoldDB" id="A0A139HLU3"/>
<feature type="compositionally biased region" description="Low complexity" evidence="1">
    <location>
        <begin position="461"/>
        <end position="474"/>
    </location>
</feature>
<proteinExistence type="predicted"/>
<feature type="compositionally biased region" description="Polar residues" evidence="1">
    <location>
        <begin position="502"/>
        <end position="512"/>
    </location>
</feature>
<evidence type="ECO:0000313" key="3">
    <source>
        <dbReference type="Proteomes" id="UP000070133"/>
    </source>
</evidence>
<sequence length="631" mass="68646">MRELRSLRWRSSEYTTFFDSPPPEVEPGRRRNRIPARTDTNNGPGGSGFNFTSAEFRRHMGSLTRPTAPGLACPESCSICTSQRIRDATSSPRPRAQPRDQQQPLSTASSRSASPAATHAIAQRRDTERIRNYLGYRSLRHISQDEIVDLMNVRGPAALRSQRQSEQAAESEARPGSPNQNHETRHDSAGADVNDQPPSQSAQRASQRRSLRRIPRGIPRSLQERAAEGSQHHVRDMDFTPERPSVVHRMMDSFRWFHVTRPRLPSMWTRAPDTAGADLERQPLLPESQDESLPQSASNSGDPAYGASPKGSKCEAPKENGFSLNGSAQQDTAARPGRRSTGNASGTTPTLPAPNAGNEPDGEVAQVDKDASAQQKENETPRNAARQSAVHKSEDDGRNQPQQPASDAGTDDSTPSPTATTPPMPVQAPNTEPRPQIPDIQASSVSSQACLASQALGDGSGISLGSRSVSSRPVSDWRGAHAYSQGTPDIVRRNRERYDSPGLTSDDSSWQGRSLADDTRERAENFWRKQCLQEIGSILHEMAQVTDEQDQPESPNTEALRTHGHALSDISNFVTGDTSTSLTSGGSAVPFQGSLNGTDEQEDDCIRDLQDVSSDDDEELLMSGALDGMQG</sequence>
<feature type="region of interest" description="Disordered" evidence="1">
    <location>
        <begin position="286"/>
        <end position="516"/>
    </location>
</feature>
<feature type="compositionally biased region" description="Basic and acidic residues" evidence="1">
    <location>
        <begin position="222"/>
        <end position="240"/>
    </location>
</feature>
<feature type="compositionally biased region" description="Low complexity" evidence="1">
    <location>
        <begin position="196"/>
        <end position="205"/>
    </location>
</feature>
<keyword evidence="3" id="KW-1185">Reference proteome</keyword>
<gene>
    <name evidence="2" type="ORF">AC578_3944</name>
</gene>
<comment type="caution">
    <text evidence="2">The sequence shown here is derived from an EMBL/GenBank/DDBJ whole genome shotgun (WGS) entry which is preliminary data.</text>
</comment>